<protein>
    <submittedName>
        <fullName evidence="1">Uncharacterized protein</fullName>
    </submittedName>
</protein>
<reference evidence="1 2" key="1">
    <citation type="submission" date="2019-04" db="EMBL/GenBank/DDBJ databases">
        <title>Annotation for the trematode Fasciola gigantica.</title>
        <authorList>
            <person name="Choi Y.-J."/>
        </authorList>
    </citation>
    <scope>NUCLEOTIDE SEQUENCE [LARGE SCALE GENOMIC DNA]</scope>
    <source>
        <strain evidence="1">Uganda_cow_1</strain>
    </source>
</reference>
<keyword evidence="2" id="KW-1185">Reference proteome</keyword>
<comment type="caution">
    <text evidence="1">The sequence shown here is derived from an EMBL/GenBank/DDBJ whole genome shotgun (WGS) entry which is preliminary data.</text>
</comment>
<accession>A0A504YQ67</accession>
<organism evidence="1 2">
    <name type="scientific">Fasciola gigantica</name>
    <name type="common">Giant liver fluke</name>
    <dbReference type="NCBI Taxonomy" id="46835"/>
    <lineage>
        <taxon>Eukaryota</taxon>
        <taxon>Metazoa</taxon>
        <taxon>Spiralia</taxon>
        <taxon>Lophotrochozoa</taxon>
        <taxon>Platyhelminthes</taxon>
        <taxon>Trematoda</taxon>
        <taxon>Digenea</taxon>
        <taxon>Plagiorchiida</taxon>
        <taxon>Echinostomata</taxon>
        <taxon>Echinostomatoidea</taxon>
        <taxon>Fasciolidae</taxon>
        <taxon>Fasciola</taxon>
    </lineage>
</organism>
<sequence>MTFCESFHEELIESRSTLYFAFWSLTCGTSFEVVLKNSSDGYLKNS</sequence>
<dbReference type="Proteomes" id="UP000316759">
    <property type="component" value="Unassembled WGS sequence"/>
</dbReference>
<dbReference type="AlphaFoldDB" id="A0A504YQ67"/>
<evidence type="ECO:0000313" key="2">
    <source>
        <dbReference type="Proteomes" id="UP000316759"/>
    </source>
</evidence>
<gene>
    <name evidence="1" type="ORF">FGIG_03719</name>
</gene>
<name>A0A504YQ67_FASGI</name>
<evidence type="ECO:0000313" key="1">
    <source>
        <dbReference type="EMBL" id="TPP60077.1"/>
    </source>
</evidence>
<dbReference type="EMBL" id="SUNJ01009875">
    <property type="protein sequence ID" value="TPP60077.1"/>
    <property type="molecule type" value="Genomic_DNA"/>
</dbReference>
<proteinExistence type="predicted"/>